<name>A0ABP9WFN1_9MICO</name>
<proteinExistence type="predicted"/>
<gene>
    <name evidence="7" type="primary">yhjD</name>
    <name evidence="7" type="ORF">Lsed01_00445</name>
</gene>
<accession>A0ABP9WFN1</accession>
<evidence type="ECO:0000256" key="5">
    <source>
        <dbReference type="ARBA" id="ARBA00023136"/>
    </source>
</evidence>
<reference evidence="7 8" key="1">
    <citation type="submission" date="2024-02" db="EMBL/GenBank/DDBJ databases">
        <title>Lysinimicrobium sediminis NBRC 112286.</title>
        <authorList>
            <person name="Ichikawa N."/>
            <person name="Katano-Makiyama Y."/>
            <person name="Hidaka K."/>
        </authorList>
    </citation>
    <scope>NUCLEOTIDE SEQUENCE [LARGE SCALE GENOMIC DNA]</scope>
    <source>
        <strain evidence="7 8">NBRC 112286</strain>
    </source>
</reference>
<organism evidence="7 8">
    <name type="scientific">Demequina sediminis</name>
    <dbReference type="NCBI Taxonomy" id="1930058"/>
    <lineage>
        <taxon>Bacteria</taxon>
        <taxon>Bacillati</taxon>
        <taxon>Actinomycetota</taxon>
        <taxon>Actinomycetes</taxon>
        <taxon>Micrococcales</taxon>
        <taxon>Demequinaceae</taxon>
        <taxon>Demequina</taxon>
    </lineage>
</organism>
<keyword evidence="3 6" id="KW-0812">Transmembrane</keyword>
<evidence type="ECO:0000256" key="1">
    <source>
        <dbReference type="ARBA" id="ARBA00004651"/>
    </source>
</evidence>
<evidence type="ECO:0000313" key="8">
    <source>
        <dbReference type="Proteomes" id="UP001426770"/>
    </source>
</evidence>
<feature type="transmembrane region" description="Helical" evidence="6">
    <location>
        <begin position="266"/>
        <end position="290"/>
    </location>
</feature>
<feature type="transmembrane region" description="Helical" evidence="6">
    <location>
        <begin position="158"/>
        <end position="177"/>
    </location>
</feature>
<evidence type="ECO:0000256" key="3">
    <source>
        <dbReference type="ARBA" id="ARBA00022692"/>
    </source>
</evidence>
<comment type="caution">
    <text evidence="7">The sequence shown here is derived from an EMBL/GenBank/DDBJ whole genome shotgun (WGS) entry which is preliminary data.</text>
</comment>
<evidence type="ECO:0000256" key="6">
    <source>
        <dbReference type="SAM" id="Phobius"/>
    </source>
</evidence>
<keyword evidence="5 6" id="KW-0472">Membrane</keyword>
<dbReference type="Proteomes" id="UP001426770">
    <property type="component" value="Unassembled WGS sequence"/>
</dbReference>
<keyword evidence="8" id="KW-1185">Reference proteome</keyword>
<dbReference type="InterPro" id="IPR017039">
    <property type="entry name" value="Virul_fac_BrkB"/>
</dbReference>
<feature type="transmembrane region" description="Helical" evidence="6">
    <location>
        <begin position="44"/>
        <end position="72"/>
    </location>
</feature>
<dbReference type="RefSeq" id="WP_286213912.1">
    <property type="nucleotide sequence ID" value="NZ_AP027736.1"/>
</dbReference>
<feature type="transmembrane region" description="Helical" evidence="6">
    <location>
        <begin position="197"/>
        <end position="220"/>
    </location>
</feature>
<dbReference type="Pfam" id="PF03631">
    <property type="entry name" value="Virul_fac_BrkB"/>
    <property type="match status" value="1"/>
</dbReference>
<evidence type="ECO:0000256" key="2">
    <source>
        <dbReference type="ARBA" id="ARBA00022475"/>
    </source>
</evidence>
<dbReference type="EMBL" id="BAABRR010000002">
    <property type="protein sequence ID" value="GAA5518028.1"/>
    <property type="molecule type" value="Genomic_DNA"/>
</dbReference>
<keyword evidence="2" id="KW-1003">Cell membrane</keyword>
<evidence type="ECO:0000256" key="4">
    <source>
        <dbReference type="ARBA" id="ARBA00022989"/>
    </source>
</evidence>
<feature type="transmembrane region" description="Helical" evidence="6">
    <location>
        <begin position="112"/>
        <end position="133"/>
    </location>
</feature>
<protein>
    <submittedName>
        <fullName evidence="7">Inner membrane protein YhjD</fullName>
    </submittedName>
</protein>
<dbReference type="PANTHER" id="PTHR30213:SF1">
    <property type="entry name" value="INNER MEMBRANE PROTEIN YHJD"/>
    <property type="match status" value="1"/>
</dbReference>
<dbReference type="PANTHER" id="PTHR30213">
    <property type="entry name" value="INNER MEMBRANE PROTEIN YHJD"/>
    <property type="match status" value="1"/>
</dbReference>
<keyword evidence="4 6" id="KW-1133">Transmembrane helix</keyword>
<feature type="transmembrane region" description="Helical" evidence="6">
    <location>
        <begin position="232"/>
        <end position="254"/>
    </location>
</feature>
<evidence type="ECO:0000313" key="7">
    <source>
        <dbReference type="EMBL" id="GAA5518028.1"/>
    </source>
</evidence>
<comment type="subcellular location">
    <subcellularLocation>
        <location evidence="1">Cell membrane</location>
        <topology evidence="1">Multi-pass membrane protein</topology>
    </subcellularLocation>
</comment>
<sequence>MTSGTDLKDKAGTLVARGKALKERFDASHAGRTLERMKDRNGMVLAGGIAYFSLTSIAAALVIGVTASSYLVQNNRAWNEAFYSFIDGVLPGVVGTGEDALVDPSAIRPQTITGIVGVVGLLLLLNTATRYLGGMRLGVRAMLGGDLAGPVQGKVRDLIALFSLFVVVVLGFALQVLASRFAEALADLVSIELVSEWIVRGPALFVGVLLDAAFVALAIVVLGRYEGPRRPLLWTLAATAVAIGTLRLGVSYVVGGVADNPVLGSFAALVSIMIFADFVARIVLMGAAWLGTREESQATS</sequence>